<evidence type="ECO:0000313" key="2">
    <source>
        <dbReference type="Proteomes" id="UP001652582"/>
    </source>
</evidence>
<proteinExistence type="predicted"/>
<organism evidence="2 3">
    <name type="scientific">Bicyclus anynana</name>
    <name type="common">Squinting bush brown butterfly</name>
    <dbReference type="NCBI Taxonomy" id="110368"/>
    <lineage>
        <taxon>Eukaryota</taxon>
        <taxon>Metazoa</taxon>
        <taxon>Ecdysozoa</taxon>
        <taxon>Arthropoda</taxon>
        <taxon>Hexapoda</taxon>
        <taxon>Insecta</taxon>
        <taxon>Pterygota</taxon>
        <taxon>Neoptera</taxon>
        <taxon>Endopterygota</taxon>
        <taxon>Lepidoptera</taxon>
        <taxon>Glossata</taxon>
        <taxon>Ditrysia</taxon>
        <taxon>Papilionoidea</taxon>
        <taxon>Nymphalidae</taxon>
        <taxon>Satyrinae</taxon>
        <taxon>Satyrini</taxon>
        <taxon>Mycalesina</taxon>
        <taxon>Bicyclus</taxon>
    </lineage>
</organism>
<dbReference type="AlphaFoldDB" id="A0A6J1N005"/>
<dbReference type="Proteomes" id="UP001652582">
    <property type="component" value="Chromosome 17"/>
</dbReference>
<name>A0A6J1N005_BICAN</name>
<dbReference type="RefSeq" id="XP_023938398.2">
    <property type="nucleotide sequence ID" value="XM_024082630.2"/>
</dbReference>
<keyword evidence="2" id="KW-1185">Reference proteome</keyword>
<feature type="domain" description="Peptidase M16 N-terminal" evidence="1">
    <location>
        <begin position="53"/>
        <end position="183"/>
    </location>
</feature>
<dbReference type="OrthoDB" id="6369905at2759"/>
<dbReference type="KEGG" id="bany:112046129"/>
<dbReference type="GO" id="GO:0005739">
    <property type="term" value="C:mitochondrion"/>
    <property type="evidence" value="ECO:0007669"/>
    <property type="project" value="TreeGrafter"/>
</dbReference>
<dbReference type="GO" id="GO:0046872">
    <property type="term" value="F:metal ion binding"/>
    <property type="evidence" value="ECO:0007669"/>
    <property type="project" value="InterPro"/>
</dbReference>
<protein>
    <submittedName>
        <fullName evidence="3">Cytochrome b-c1 complex subunit 2, mitochondrial</fullName>
    </submittedName>
</protein>
<dbReference type="PANTHER" id="PTHR11851">
    <property type="entry name" value="METALLOPROTEASE"/>
    <property type="match status" value="1"/>
</dbReference>
<dbReference type="InterPro" id="IPR011765">
    <property type="entry name" value="Pept_M16_N"/>
</dbReference>
<reference evidence="3" key="1">
    <citation type="submission" date="2025-08" db="UniProtKB">
        <authorList>
            <consortium name="RefSeq"/>
        </authorList>
    </citation>
    <scope>IDENTIFICATION</scope>
</reference>
<dbReference type="Gene3D" id="3.30.830.10">
    <property type="entry name" value="Metalloenzyme, LuxS/M16 peptidase-like"/>
    <property type="match status" value="2"/>
</dbReference>
<gene>
    <name evidence="3" type="primary">LOC112046129</name>
</gene>
<dbReference type="InterPro" id="IPR011249">
    <property type="entry name" value="Metalloenz_LuxS/M16"/>
</dbReference>
<dbReference type="PANTHER" id="PTHR11851:SF226">
    <property type="entry name" value="CYTOCHROME B-C1 COMPLEX SUBUNIT 2, MITOCHONDRIAL"/>
    <property type="match status" value="1"/>
</dbReference>
<dbReference type="InterPro" id="IPR050361">
    <property type="entry name" value="MPP/UQCRC_Complex"/>
</dbReference>
<evidence type="ECO:0000313" key="3">
    <source>
        <dbReference type="RefSeq" id="XP_023938398.2"/>
    </source>
</evidence>
<dbReference type="GeneID" id="112046129"/>
<dbReference type="SUPFAM" id="SSF63411">
    <property type="entry name" value="LuxS/MPP-like metallohydrolase"/>
    <property type="match status" value="2"/>
</dbReference>
<dbReference type="Pfam" id="PF00675">
    <property type="entry name" value="Peptidase_M16"/>
    <property type="match status" value="1"/>
</dbReference>
<accession>A0A6J1N005</accession>
<evidence type="ECO:0000259" key="1">
    <source>
        <dbReference type="Pfam" id="PF00675"/>
    </source>
</evidence>
<sequence>MKKLSCQIFRSIFTSRHRCLSQYVYGPREIQKSEMLNGIQIVAARCSGSLMTACTIMFQAGSRYETNDDLGATHFIRAMSSGSGGTSTAFAKLRLLQQQGAYLTCTSDRQSLAFTLRCPLPLFCKLKDYLVDAAIRCPYSDWVIDDRRTLVRGDLTRMSPEQRVLDLVQNACWAGPLGNSMFCEEGRINSMSSDTLMNFAKLHLKTIHCAVASVGIPFEETVQLAEMIEFKVERPVSEQCHTRPCFRRGIETYDMGPGSETWIAAALTGCGTNNVHELFKHTIVASACGVGNMFQSQHELDRTAQGPARELSAGDMFAEYRAFNISYAETGIFGIVAKSRACSASNVAYLATDFLANVFKLNAHQIEDGKKRLQLSLALHDEDPVKASQGLALQALTCASIDTVENSISLIDSVSNHDIAGTAATLASKSNQMAIAIVGDVNAVPTDIFYNM</sequence>